<sequence length="500" mass="54315">MVIDTEELGEFSPLLGAGKNGESKIFESLYRIEEGVTDRIPAAVPVLAVGAPEPVDGDLSRWRVRTRTGVTFSDGTTFGPEDVVATYNSLIDPAFAAPIAADYDFLKRAVRTGPDTVEFELSGAYADFDHRLFLAIAPAEAFARPGPADQAELNRHPIGTGPYALTESRPDQVVLTARDDYWGEAPAVREFVIRRSDDDNARASQLRDGADGTVLPPELAAAAAKDGYRVVSAVANDWRAITLPSGNPVAGDPAIRKALNLAVDRKAMVEHILGGHGTPMSTLMGAVYGENYDPAQDFGFDRDAAARELDAAGWRPGADGIRARDGRRAAFEIAYYPTEVLRRDLTLAVVSDAKQIGIELTPVAVDKTTMTPEYLARTAFLLGGGGQPYTVDSQLYTKLHSRYAAPGVGSKWDNASDYVNPRIDQLLDAARGEPDARRRAELYRQVQVEYHSAPAMLALVATNHVYVLRDNGWRVTPTALEPHSHGVAWGPWYGLARWAR</sequence>
<evidence type="ECO:0000256" key="2">
    <source>
        <dbReference type="ARBA" id="ARBA00022448"/>
    </source>
</evidence>
<dbReference type="Gene3D" id="3.10.105.10">
    <property type="entry name" value="Dipeptide-binding Protein, Domain 3"/>
    <property type="match status" value="1"/>
</dbReference>
<evidence type="ECO:0000256" key="1">
    <source>
        <dbReference type="ARBA" id="ARBA00005695"/>
    </source>
</evidence>
<keyword evidence="3" id="KW-0732">Signal</keyword>
<dbReference type="Pfam" id="PF00496">
    <property type="entry name" value="SBP_bac_5"/>
    <property type="match status" value="1"/>
</dbReference>
<dbReference type="InterPro" id="IPR000914">
    <property type="entry name" value="SBP_5_dom"/>
</dbReference>
<gene>
    <name evidence="5" type="ORF">F5X71_12220</name>
</gene>
<dbReference type="GO" id="GO:0042597">
    <property type="term" value="C:periplasmic space"/>
    <property type="evidence" value="ECO:0007669"/>
    <property type="project" value="UniProtKB-ARBA"/>
</dbReference>
<dbReference type="RefSeq" id="WP_174817050.1">
    <property type="nucleotide sequence ID" value="NZ_CP046171.1"/>
</dbReference>
<dbReference type="GO" id="GO:0015833">
    <property type="term" value="P:peptide transport"/>
    <property type="evidence" value="ECO:0007669"/>
    <property type="project" value="TreeGrafter"/>
</dbReference>
<name>A0A6G9XPY1_NOCBR</name>
<dbReference type="Gene3D" id="3.40.190.10">
    <property type="entry name" value="Periplasmic binding protein-like II"/>
    <property type="match status" value="1"/>
</dbReference>
<reference evidence="5 6" key="1">
    <citation type="journal article" date="2019" name="ACS Chem. Biol.">
        <title>Identification and Mobilization of a Cryptic Antibiotic Biosynthesis Gene Locus from a Human-Pathogenic Nocardia Isolate.</title>
        <authorList>
            <person name="Herisse M."/>
            <person name="Ishida K."/>
            <person name="Porter J.L."/>
            <person name="Howden B."/>
            <person name="Hertweck C."/>
            <person name="Stinear T.P."/>
            <person name="Pidot S.J."/>
        </authorList>
    </citation>
    <scope>NUCLEOTIDE SEQUENCE [LARGE SCALE GENOMIC DNA]</scope>
    <source>
        <strain evidence="5 6">AUSMDU00024985</strain>
    </source>
</reference>
<protein>
    <submittedName>
        <fullName evidence="5">ABC transporter substrate-binding protein</fullName>
    </submittedName>
</protein>
<keyword evidence="2" id="KW-0813">Transport</keyword>
<dbReference type="PANTHER" id="PTHR30290">
    <property type="entry name" value="PERIPLASMIC BINDING COMPONENT OF ABC TRANSPORTER"/>
    <property type="match status" value="1"/>
</dbReference>
<dbReference type="GO" id="GO:1904680">
    <property type="term" value="F:peptide transmembrane transporter activity"/>
    <property type="evidence" value="ECO:0007669"/>
    <property type="project" value="TreeGrafter"/>
</dbReference>
<dbReference type="AlphaFoldDB" id="A0A6G9XPY1"/>
<dbReference type="PIRSF" id="PIRSF002741">
    <property type="entry name" value="MppA"/>
    <property type="match status" value="1"/>
</dbReference>
<proteinExistence type="inferred from homology"/>
<evidence type="ECO:0000259" key="4">
    <source>
        <dbReference type="Pfam" id="PF00496"/>
    </source>
</evidence>
<evidence type="ECO:0000256" key="3">
    <source>
        <dbReference type="ARBA" id="ARBA00022729"/>
    </source>
</evidence>
<comment type="similarity">
    <text evidence="1">Belongs to the bacterial solute-binding protein 5 family.</text>
</comment>
<organism evidence="5 6">
    <name type="scientific">Nocardia brasiliensis</name>
    <dbReference type="NCBI Taxonomy" id="37326"/>
    <lineage>
        <taxon>Bacteria</taxon>
        <taxon>Bacillati</taxon>
        <taxon>Actinomycetota</taxon>
        <taxon>Actinomycetes</taxon>
        <taxon>Mycobacteriales</taxon>
        <taxon>Nocardiaceae</taxon>
        <taxon>Nocardia</taxon>
    </lineage>
</organism>
<dbReference type="InterPro" id="IPR039424">
    <property type="entry name" value="SBP_5"/>
</dbReference>
<feature type="domain" description="Solute-binding protein family 5" evidence="4">
    <location>
        <begin position="45"/>
        <end position="400"/>
    </location>
</feature>
<dbReference type="GO" id="GO:0043190">
    <property type="term" value="C:ATP-binding cassette (ABC) transporter complex"/>
    <property type="evidence" value="ECO:0007669"/>
    <property type="project" value="InterPro"/>
</dbReference>
<dbReference type="PANTHER" id="PTHR30290:SF9">
    <property type="entry name" value="OLIGOPEPTIDE-BINDING PROTEIN APPA"/>
    <property type="match status" value="1"/>
</dbReference>
<dbReference type="SUPFAM" id="SSF53850">
    <property type="entry name" value="Periplasmic binding protein-like II"/>
    <property type="match status" value="1"/>
</dbReference>
<dbReference type="EMBL" id="CP046171">
    <property type="protein sequence ID" value="QIS02977.1"/>
    <property type="molecule type" value="Genomic_DNA"/>
</dbReference>
<dbReference type="Gene3D" id="3.90.76.10">
    <property type="entry name" value="Dipeptide-binding Protein, Domain 1"/>
    <property type="match status" value="1"/>
</dbReference>
<dbReference type="InterPro" id="IPR030678">
    <property type="entry name" value="Peptide/Ni-bd"/>
</dbReference>
<accession>A0A6G9XPY1</accession>
<evidence type="ECO:0000313" key="6">
    <source>
        <dbReference type="Proteomes" id="UP000501705"/>
    </source>
</evidence>
<dbReference type="Proteomes" id="UP000501705">
    <property type="component" value="Chromosome"/>
</dbReference>
<evidence type="ECO:0000313" key="5">
    <source>
        <dbReference type="EMBL" id="QIS02977.1"/>
    </source>
</evidence>